<reference evidence="2 3" key="1">
    <citation type="submission" date="2012-01" db="EMBL/GenBank/DDBJ databases">
        <title>Complete sequence of chromosome of Clostridium pasteurianum BC1.</title>
        <authorList>
            <consortium name="US DOE Joint Genome Institute"/>
            <person name="Lucas S."/>
            <person name="Han J."/>
            <person name="Lapidus A."/>
            <person name="Cheng J.-F."/>
            <person name="Goodwin L."/>
            <person name="Pitluck S."/>
            <person name="Peters L."/>
            <person name="Mikhailova N."/>
            <person name="Teshima H."/>
            <person name="Detter J.C."/>
            <person name="Han C."/>
            <person name="Tapia R."/>
            <person name="Land M."/>
            <person name="Hauser L."/>
            <person name="Kyrpides N."/>
            <person name="Ivanova N."/>
            <person name="Pagani I."/>
            <person name="Dunn J."/>
            <person name="Taghavi S."/>
            <person name="Francis A."/>
            <person name="van der Lelie D."/>
            <person name="Woyke T."/>
        </authorList>
    </citation>
    <scope>NUCLEOTIDE SEQUENCE [LARGE SCALE GENOMIC DNA]</scope>
    <source>
        <strain evidence="2 3">BC1</strain>
    </source>
</reference>
<name>R4K0V2_CLOPA</name>
<proteinExistence type="predicted"/>
<dbReference type="NCBIfam" id="NF033516">
    <property type="entry name" value="transpos_IS3"/>
    <property type="match status" value="1"/>
</dbReference>
<dbReference type="PATRIC" id="fig|86416.3.peg.1786"/>
<dbReference type="InterPro" id="IPR036397">
    <property type="entry name" value="RNaseH_sf"/>
</dbReference>
<sequence length="182" mass="21409">MHSVEKMCKLFHVSRSGYYNWKNDSKCKRKLENEKILKVAQNSHDQNKGIYELDKMLSDVREKFPHCSRKRLYNIQKHNKLYLIRKRKFKATTYSNHNLPVANNLLNQNFNINKPNTVWVTDISYISTREGWLYLAAVKDICTKEIVGWATADNMKTSLCIKALDNAIKLFKPAGWRTHTPF</sequence>
<dbReference type="GO" id="GO:0003676">
    <property type="term" value="F:nucleic acid binding"/>
    <property type="evidence" value="ECO:0007669"/>
    <property type="project" value="InterPro"/>
</dbReference>
<dbReference type="InterPro" id="IPR001584">
    <property type="entry name" value="Integrase_cat-core"/>
</dbReference>
<dbReference type="SUPFAM" id="SSF53098">
    <property type="entry name" value="Ribonuclease H-like"/>
    <property type="match status" value="1"/>
</dbReference>
<dbReference type="STRING" id="86416.Clopa_1812"/>
<dbReference type="AlphaFoldDB" id="R4K0V2"/>
<dbReference type="GO" id="GO:0015074">
    <property type="term" value="P:DNA integration"/>
    <property type="evidence" value="ECO:0007669"/>
    <property type="project" value="InterPro"/>
</dbReference>
<dbReference type="Gene3D" id="3.30.420.10">
    <property type="entry name" value="Ribonuclease H-like superfamily/Ribonuclease H"/>
    <property type="match status" value="1"/>
</dbReference>
<dbReference type="InterPro" id="IPR048020">
    <property type="entry name" value="Transpos_IS3"/>
</dbReference>
<dbReference type="InterPro" id="IPR050900">
    <property type="entry name" value="Transposase_IS3/IS150/IS904"/>
</dbReference>
<dbReference type="InterPro" id="IPR012337">
    <property type="entry name" value="RNaseH-like_sf"/>
</dbReference>
<dbReference type="Pfam" id="PF00665">
    <property type="entry name" value="rve"/>
    <property type="match status" value="1"/>
</dbReference>
<dbReference type="EMBL" id="CP003261">
    <property type="protein sequence ID" value="AGK96717.1"/>
    <property type="molecule type" value="Genomic_DNA"/>
</dbReference>
<accession>R4K0V2</accession>
<dbReference type="KEGG" id="cpas:Clopa_1812"/>
<dbReference type="PANTHER" id="PTHR46889:SF4">
    <property type="entry name" value="TRANSPOSASE INSO FOR INSERTION SEQUENCE ELEMENT IS911B-RELATED"/>
    <property type="match status" value="1"/>
</dbReference>
<dbReference type="eggNOG" id="COG2801">
    <property type="taxonomic scope" value="Bacteria"/>
</dbReference>
<dbReference type="PANTHER" id="PTHR46889">
    <property type="entry name" value="TRANSPOSASE INSF FOR INSERTION SEQUENCE IS3B-RELATED"/>
    <property type="match status" value="1"/>
</dbReference>
<dbReference type="HOGENOM" id="CLU_027402_21_2_9"/>
<keyword evidence="3" id="KW-1185">Reference proteome</keyword>
<organism evidence="2 3">
    <name type="scientific">Clostridium pasteurianum BC1</name>
    <dbReference type="NCBI Taxonomy" id="86416"/>
    <lineage>
        <taxon>Bacteria</taxon>
        <taxon>Bacillati</taxon>
        <taxon>Bacillota</taxon>
        <taxon>Clostridia</taxon>
        <taxon>Eubacteriales</taxon>
        <taxon>Clostridiaceae</taxon>
        <taxon>Clostridium</taxon>
    </lineage>
</organism>
<gene>
    <name evidence="2" type="ORF">Clopa_1812</name>
</gene>
<evidence type="ECO:0000313" key="3">
    <source>
        <dbReference type="Proteomes" id="UP000013523"/>
    </source>
</evidence>
<protein>
    <submittedName>
        <fullName evidence="2">Transposase</fullName>
    </submittedName>
</protein>
<feature type="domain" description="Integrase catalytic" evidence="1">
    <location>
        <begin position="113"/>
        <end position="175"/>
    </location>
</feature>
<evidence type="ECO:0000259" key="1">
    <source>
        <dbReference type="Pfam" id="PF00665"/>
    </source>
</evidence>
<dbReference type="Proteomes" id="UP000013523">
    <property type="component" value="Chromosome"/>
</dbReference>
<evidence type="ECO:0000313" key="2">
    <source>
        <dbReference type="EMBL" id="AGK96717.1"/>
    </source>
</evidence>